<protein>
    <submittedName>
        <fullName evidence="1">Uncharacterized protein</fullName>
    </submittedName>
</protein>
<proteinExistence type="predicted"/>
<dbReference type="AlphaFoldDB" id="A0A834MMC5"/>
<dbReference type="EMBL" id="JAACXV010000001">
    <property type="protein sequence ID" value="KAF7288091.1"/>
    <property type="molecule type" value="Genomic_DNA"/>
</dbReference>
<reference evidence="1" key="1">
    <citation type="submission" date="2020-08" db="EMBL/GenBank/DDBJ databases">
        <title>Genome sequencing and assembly of the red palm weevil Rhynchophorus ferrugineus.</title>
        <authorList>
            <person name="Dias G.B."/>
            <person name="Bergman C.M."/>
            <person name="Manee M."/>
        </authorList>
    </citation>
    <scope>NUCLEOTIDE SEQUENCE</scope>
    <source>
        <strain evidence="1">AA-2017</strain>
        <tissue evidence="1">Whole larva</tissue>
    </source>
</reference>
<gene>
    <name evidence="1" type="ORF">GWI33_000144</name>
</gene>
<evidence type="ECO:0000313" key="2">
    <source>
        <dbReference type="Proteomes" id="UP000625711"/>
    </source>
</evidence>
<name>A0A834MMC5_RHYFE</name>
<sequence>MRLFRPYNPRPLQKVHIWHIQLIDWDPTRVSFLSVIDLNMTVVYTSFRPIRRGQLEVDRAAAAIHLHDPASFLTVIQRDGQTRVSGEVCLR</sequence>
<keyword evidence="2" id="KW-1185">Reference proteome</keyword>
<organism evidence="1 2">
    <name type="scientific">Rhynchophorus ferrugineus</name>
    <name type="common">Red palm weevil</name>
    <name type="synonym">Curculio ferrugineus</name>
    <dbReference type="NCBI Taxonomy" id="354439"/>
    <lineage>
        <taxon>Eukaryota</taxon>
        <taxon>Metazoa</taxon>
        <taxon>Ecdysozoa</taxon>
        <taxon>Arthropoda</taxon>
        <taxon>Hexapoda</taxon>
        <taxon>Insecta</taxon>
        <taxon>Pterygota</taxon>
        <taxon>Neoptera</taxon>
        <taxon>Endopterygota</taxon>
        <taxon>Coleoptera</taxon>
        <taxon>Polyphaga</taxon>
        <taxon>Cucujiformia</taxon>
        <taxon>Curculionidae</taxon>
        <taxon>Dryophthorinae</taxon>
        <taxon>Rhynchophorus</taxon>
    </lineage>
</organism>
<evidence type="ECO:0000313" key="1">
    <source>
        <dbReference type="EMBL" id="KAF7288091.1"/>
    </source>
</evidence>
<comment type="caution">
    <text evidence="1">The sequence shown here is derived from an EMBL/GenBank/DDBJ whole genome shotgun (WGS) entry which is preliminary data.</text>
</comment>
<accession>A0A834MMC5</accession>
<dbReference type="Proteomes" id="UP000625711">
    <property type="component" value="Unassembled WGS sequence"/>
</dbReference>